<feature type="region of interest" description="Disordered" evidence="4">
    <location>
        <begin position="154"/>
        <end position="198"/>
    </location>
</feature>
<gene>
    <name evidence="5" type="ORF">WJX75_002859</name>
</gene>
<comment type="caution">
    <text evidence="5">The sequence shown here is derived from an EMBL/GenBank/DDBJ whole genome shotgun (WGS) entry which is preliminary data.</text>
</comment>
<evidence type="ECO:0000256" key="2">
    <source>
        <dbReference type="ARBA" id="ARBA00011022"/>
    </source>
</evidence>
<dbReference type="Pfam" id="PF15341">
    <property type="entry name" value="SLX9"/>
    <property type="match status" value="1"/>
</dbReference>
<dbReference type="PANTHER" id="PTHR31109">
    <property type="entry name" value="PROTEIN FAM207A"/>
    <property type="match status" value="1"/>
</dbReference>
<evidence type="ECO:0000313" key="6">
    <source>
        <dbReference type="Proteomes" id="UP001491310"/>
    </source>
</evidence>
<evidence type="ECO:0000313" key="5">
    <source>
        <dbReference type="EMBL" id="KAK9917291.1"/>
    </source>
</evidence>
<keyword evidence="6" id="KW-1185">Reference proteome</keyword>
<comment type="similarity">
    <text evidence="2">Belongs to the SLX9 family.</text>
</comment>
<dbReference type="PANTHER" id="PTHR31109:SF2">
    <property type="entry name" value="RIBOSOME BIOGENESIS PROTEIN SLX9 HOMOLOG"/>
    <property type="match status" value="1"/>
</dbReference>
<organism evidence="5 6">
    <name type="scientific">Coccomyxa subellipsoidea</name>
    <dbReference type="NCBI Taxonomy" id="248742"/>
    <lineage>
        <taxon>Eukaryota</taxon>
        <taxon>Viridiplantae</taxon>
        <taxon>Chlorophyta</taxon>
        <taxon>core chlorophytes</taxon>
        <taxon>Trebouxiophyceae</taxon>
        <taxon>Trebouxiophyceae incertae sedis</taxon>
        <taxon>Coccomyxaceae</taxon>
        <taxon>Coccomyxa</taxon>
    </lineage>
</organism>
<evidence type="ECO:0008006" key="7">
    <source>
        <dbReference type="Google" id="ProtNLM"/>
    </source>
</evidence>
<reference evidence="5 6" key="1">
    <citation type="journal article" date="2024" name="Nat. Commun.">
        <title>Phylogenomics reveals the evolutionary origins of lichenization in chlorophyte algae.</title>
        <authorList>
            <person name="Puginier C."/>
            <person name="Libourel C."/>
            <person name="Otte J."/>
            <person name="Skaloud P."/>
            <person name="Haon M."/>
            <person name="Grisel S."/>
            <person name="Petersen M."/>
            <person name="Berrin J.G."/>
            <person name="Delaux P.M."/>
            <person name="Dal Grande F."/>
            <person name="Keller J."/>
        </authorList>
    </citation>
    <scope>NUCLEOTIDE SEQUENCE [LARGE SCALE GENOMIC DNA]</scope>
    <source>
        <strain evidence="5 6">SAG 216-7</strain>
    </source>
</reference>
<keyword evidence="3" id="KW-0539">Nucleus</keyword>
<protein>
    <recommendedName>
        <fullName evidence="7">Ribosome biogenesis protein SLX9</fullName>
    </recommendedName>
</protein>
<comment type="subcellular location">
    <subcellularLocation>
        <location evidence="1">Nucleus</location>
        <location evidence="1">Nucleolus</location>
    </subcellularLocation>
</comment>
<evidence type="ECO:0000256" key="3">
    <source>
        <dbReference type="ARBA" id="ARBA00023242"/>
    </source>
</evidence>
<feature type="compositionally biased region" description="Basic residues" evidence="4">
    <location>
        <begin position="175"/>
        <end position="185"/>
    </location>
</feature>
<dbReference type="Proteomes" id="UP001491310">
    <property type="component" value="Unassembled WGS sequence"/>
</dbReference>
<dbReference type="InterPro" id="IPR028160">
    <property type="entry name" value="Slx9-like"/>
</dbReference>
<evidence type="ECO:0000256" key="1">
    <source>
        <dbReference type="ARBA" id="ARBA00004604"/>
    </source>
</evidence>
<accession>A0ABR2Z000</accession>
<dbReference type="EMBL" id="JALJOT010000002">
    <property type="protein sequence ID" value="KAK9917291.1"/>
    <property type="molecule type" value="Genomic_DNA"/>
</dbReference>
<sequence>MVKKKAGASQQRLKAERRAKEGAAADAEQEREAAVTRRLQQKIAKRVNFLEKVAASRPAPKLGVQQGGTKKKRRKDRGPGRLGDLSNLTASLAEAAEEEDVKAAAKAALQSKGLGAGGTRKRLRLVEKETRRLHQVLAHPQYRSDPIAAITSHLTATLPPPPEPAKPKADPALRKQQKALRKWKQKLQGSSAMAEDSD</sequence>
<proteinExistence type="inferred from homology"/>
<feature type="region of interest" description="Disordered" evidence="4">
    <location>
        <begin position="1"/>
        <end position="36"/>
    </location>
</feature>
<feature type="compositionally biased region" description="Basic and acidic residues" evidence="4">
    <location>
        <begin position="13"/>
        <end position="35"/>
    </location>
</feature>
<evidence type="ECO:0000256" key="4">
    <source>
        <dbReference type="SAM" id="MobiDB-lite"/>
    </source>
</evidence>
<feature type="region of interest" description="Disordered" evidence="4">
    <location>
        <begin position="54"/>
        <end position="86"/>
    </location>
</feature>
<name>A0ABR2Z000_9CHLO</name>